<dbReference type="NCBIfam" id="TIGR03605">
    <property type="entry name" value="antibiot_sagB"/>
    <property type="match status" value="1"/>
</dbReference>
<keyword evidence="4" id="KW-1185">Reference proteome</keyword>
<comment type="caution">
    <text evidence="3">The sequence shown here is derived from an EMBL/GenBank/DDBJ whole genome shotgun (WGS) entry which is preliminary data.</text>
</comment>
<dbReference type="Proteomes" id="UP000324758">
    <property type="component" value="Unassembled WGS sequence"/>
</dbReference>
<dbReference type="GO" id="GO:0016491">
    <property type="term" value="F:oxidoreductase activity"/>
    <property type="evidence" value="ECO:0007669"/>
    <property type="project" value="InterPro"/>
</dbReference>
<gene>
    <name evidence="3" type="ORF">FXB40_29740</name>
</gene>
<protein>
    <submittedName>
        <fullName evidence="3">SagB/ThcOx family dehydrogenase</fullName>
    </submittedName>
</protein>
<dbReference type="Pfam" id="PF22767">
    <property type="entry name" value="ThcOx"/>
    <property type="match status" value="1"/>
</dbReference>
<evidence type="ECO:0000259" key="2">
    <source>
        <dbReference type="Pfam" id="PF22767"/>
    </source>
</evidence>
<dbReference type="InterPro" id="IPR000415">
    <property type="entry name" value="Nitroreductase-like"/>
</dbReference>
<evidence type="ECO:0000313" key="3">
    <source>
        <dbReference type="EMBL" id="TYL91084.1"/>
    </source>
</evidence>
<sequence length="485" mass="52328">MRAPRKKPTRTIAPIIAGRLNGRFSLHMQADGSIAAVSNDYSVSLGQFSPAAIARAGHLAIGLPLASLAGKSALARQVHALVRRLAQHGLLDYRLFSPRDAQDLVVIEPQISDYWPQRAKLSSSDTVALSRFAYLRRRGNEMVLESPRAGALFRICDPAIAATLAALSQPQQIGKLRKQMASLNLDLLGLLLDSEMLIRLDAKDRDGPGANERDRNLALWDFHDLVFHARSTEGRHANPVGGTYAHAGAIPPLPAVRPPWPGKTISLRKFATSEPASPFAKLLRARHSTRDFDDQHPVTLAELAQFLDTTARVLSEWKSGADADSGPEVTYSSRPYPAAGSAYELELYLTVSNCEGLARGLYHYDAGGHALVAIDASAQQLRALSMAAEFAMDASGPPQILITIAARFGRISWKYSSIAYSLILKDTGCLLQTFYLAATDMGLNGCAIGTNNIELFARMTGLEFHVEGPVGQFALGRGKKGAGPG</sequence>
<name>A0A5D3KIK4_9BRAD</name>
<feature type="domain" description="Nitroreductase" evidence="1">
    <location>
        <begin position="283"/>
        <end position="477"/>
    </location>
</feature>
<dbReference type="InterPro" id="IPR020051">
    <property type="entry name" value="SagB-type_dehydrogenase"/>
</dbReference>
<reference evidence="3 4" key="1">
    <citation type="submission" date="2019-08" db="EMBL/GenBank/DDBJ databases">
        <title>Bradyrhizobium hipponensis sp. nov., a rhizobium isolated from a Lupinus angustifolius root nodule in Tunisia.</title>
        <authorList>
            <person name="Off K."/>
            <person name="Rejili M."/>
            <person name="Mars M."/>
            <person name="Brachmann A."/>
            <person name="Marin M."/>
        </authorList>
    </citation>
    <scope>NUCLEOTIDE SEQUENCE [LARGE SCALE GENOMIC DNA]</scope>
    <source>
        <strain evidence="3 4">CTAW71</strain>
    </source>
</reference>
<dbReference type="AlphaFoldDB" id="A0A5D3KIK4"/>
<proteinExistence type="predicted"/>
<dbReference type="InterPro" id="IPR050627">
    <property type="entry name" value="Nitroreductase/BluB"/>
</dbReference>
<dbReference type="EMBL" id="VSSS01000049">
    <property type="protein sequence ID" value="TYL91084.1"/>
    <property type="molecule type" value="Genomic_DNA"/>
</dbReference>
<evidence type="ECO:0000313" key="4">
    <source>
        <dbReference type="Proteomes" id="UP000324758"/>
    </source>
</evidence>
<dbReference type="Gene3D" id="3.40.109.10">
    <property type="entry name" value="NADH Oxidase"/>
    <property type="match status" value="1"/>
</dbReference>
<accession>A0A5D3KIK4</accession>
<dbReference type="Pfam" id="PF00881">
    <property type="entry name" value="Nitroreductase"/>
    <property type="match status" value="1"/>
</dbReference>
<dbReference type="InterPro" id="IPR054488">
    <property type="entry name" value="ThcOx_dom2"/>
</dbReference>
<dbReference type="CDD" id="cd02142">
    <property type="entry name" value="McbC_SagB-like_oxidoreductase"/>
    <property type="match status" value="1"/>
</dbReference>
<dbReference type="SUPFAM" id="SSF55469">
    <property type="entry name" value="FMN-dependent nitroreductase-like"/>
    <property type="match status" value="1"/>
</dbReference>
<organism evidence="3 4">
    <name type="scientific">Bradyrhizobium rifense</name>
    <dbReference type="NCBI Taxonomy" id="515499"/>
    <lineage>
        <taxon>Bacteria</taxon>
        <taxon>Pseudomonadati</taxon>
        <taxon>Pseudomonadota</taxon>
        <taxon>Alphaproteobacteria</taxon>
        <taxon>Hyphomicrobiales</taxon>
        <taxon>Nitrobacteraceae</taxon>
        <taxon>Bradyrhizobium</taxon>
    </lineage>
</organism>
<dbReference type="OrthoDB" id="9801593at2"/>
<feature type="domain" description="Cyanobactin oxidase ThcOx second" evidence="2">
    <location>
        <begin position="127"/>
        <end position="236"/>
    </location>
</feature>
<evidence type="ECO:0000259" key="1">
    <source>
        <dbReference type="Pfam" id="PF00881"/>
    </source>
</evidence>
<dbReference type="InterPro" id="IPR029479">
    <property type="entry name" value="Nitroreductase"/>
</dbReference>
<dbReference type="PANTHER" id="PTHR23026">
    <property type="entry name" value="NADPH NITROREDUCTASE"/>
    <property type="match status" value="1"/>
</dbReference>
<dbReference type="PANTHER" id="PTHR23026:SF123">
    <property type="entry name" value="NAD(P)H NITROREDUCTASE RV3131-RELATED"/>
    <property type="match status" value="1"/>
</dbReference>